<evidence type="ECO:0000256" key="3">
    <source>
        <dbReference type="ARBA" id="ARBA00022764"/>
    </source>
</evidence>
<keyword evidence="6" id="KW-1185">Reference proteome</keyword>
<dbReference type="Gene3D" id="3.40.190.170">
    <property type="entry name" value="Bacterial extracellular solute-binding protein, family 7"/>
    <property type="match status" value="1"/>
</dbReference>
<dbReference type="NCBIfam" id="TIGR01409">
    <property type="entry name" value="TAT_signal_seq"/>
    <property type="match status" value="1"/>
</dbReference>
<dbReference type="InterPro" id="IPR038404">
    <property type="entry name" value="TRAP_DctP_sf"/>
</dbReference>
<proteinExistence type="predicted"/>
<keyword evidence="3" id="KW-0574">Periplasm</keyword>
<dbReference type="PANTHER" id="PTHR33376">
    <property type="match status" value="1"/>
</dbReference>
<keyword evidence="2 4" id="KW-0732">Signal</keyword>
<evidence type="ECO:0000256" key="1">
    <source>
        <dbReference type="ARBA" id="ARBA00004418"/>
    </source>
</evidence>
<comment type="subcellular location">
    <subcellularLocation>
        <location evidence="1">Periplasm</location>
    </subcellularLocation>
</comment>
<accession>A0A316GAD6</accession>
<evidence type="ECO:0000256" key="2">
    <source>
        <dbReference type="ARBA" id="ARBA00022729"/>
    </source>
</evidence>
<dbReference type="AlphaFoldDB" id="A0A316GAD6"/>
<evidence type="ECO:0000313" key="5">
    <source>
        <dbReference type="EMBL" id="PWK56650.1"/>
    </source>
</evidence>
<dbReference type="GO" id="GO:0055085">
    <property type="term" value="P:transmembrane transport"/>
    <property type="evidence" value="ECO:0007669"/>
    <property type="project" value="InterPro"/>
</dbReference>
<dbReference type="PROSITE" id="PS51318">
    <property type="entry name" value="TAT"/>
    <property type="match status" value="1"/>
</dbReference>
<feature type="chain" id="PRO_5016237024" evidence="4">
    <location>
        <begin position="34"/>
        <end position="353"/>
    </location>
</feature>
<comment type="caution">
    <text evidence="5">The sequence shown here is derived from an EMBL/GenBank/DDBJ whole genome shotgun (WGS) entry which is preliminary data.</text>
</comment>
<protein>
    <submittedName>
        <fullName evidence="5">Secreted protein</fullName>
    </submittedName>
</protein>
<sequence>MTERKTTMTTRRKFLTTAAAGAAAAPLAAPALAQSTITWRLQTYAGPALAEHVLDPAIAMFNQIAGDRMQIETFYADQLVPTGELFQAMQRGTIDAVQSDDDSMASPTEVTVFGGYFPFGSRYSLDVPVLFSRYGLKEIWEAEYAKVGIKHISAGAWDPCHFATKDPIRSLADLNGKRVFTFPTAGRFLTQFGVVPVTLPWEDIEVAVQTGELDGIAWSGITEDYTVGWADVTNYFLTNNISGAWIGHFFANNDRWEELPDDLKTLFTVCCDQSHYYRQYWYWGGEADLRVNGTKMELTTIPDEEWDTVEQAAQVFWDEIAAESETKAKVVEIFKKYNADMQAAGRPYRYGKA</sequence>
<dbReference type="InterPro" id="IPR018389">
    <property type="entry name" value="DctP_fam"/>
</dbReference>
<organism evidence="5 6">
    <name type="scientific">Silicimonas algicola</name>
    <dbReference type="NCBI Taxonomy" id="1826607"/>
    <lineage>
        <taxon>Bacteria</taxon>
        <taxon>Pseudomonadati</taxon>
        <taxon>Pseudomonadota</taxon>
        <taxon>Alphaproteobacteria</taxon>
        <taxon>Rhodobacterales</taxon>
        <taxon>Paracoccaceae</taxon>
    </lineage>
</organism>
<dbReference type="Pfam" id="PF03480">
    <property type="entry name" value="DctP"/>
    <property type="match status" value="1"/>
</dbReference>
<gene>
    <name evidence="5" type="ORF">C8D95_104323</name>
</gene>
<evidence type="ECO:0000313" key="6">
    <source>
        <dbReference type="Proteomes" id="UP000245390"/>
    </source>
</evidence>
<reference evidence="5 6" key="1">
    <citation type="submission" date="2018-05" db="EMBL/GenBank/DDBJ databases">
        <title>Genomic Encyclopedia of Type Strains, Phase IV (KMG-IV): sequencing the most valuable type-strain genomes for metagenomic binning, comparative biology and taxonomic classification.</title>
        <authorList>
            <person name="Goeker M."/>
        </authorList>
    </citation>
    <scope>NUCLEOTIDE SEQUENCE [LARGE SCALE GENOMIC DNA]</scope>
    <source>
        <strain evidence="5 6">DSM 103371</strain>
    </source>
</reference>
<evidence type="ECO:0000256" key="4">
    <source>
        <dbReference type="SAM" id="SignalP"/>
    </source>
</evidence>
<dbReference type="CDD" id="cd13683">
    <property type="entry name" value="PBP2_TRAP_DctP6_7"/>
    <property type="match status" value="1"/>
</dbReference>
<name>A0A316GAD6_9RHOB</name>
<dbReference type="InterPro" id="IPR006311">
    <property type="entry name" value="TAT_signal"/>
</dbReference>
<dbReference type="SUPFAM" id="SSF53850">
    <property type="entry name" value="Periplasmic binding protein-like II"/>
    <property type="match status" value="1"/>
</dbReference>
<dbReference type="InterPro" id="IPR019546">
    <property type="entry name" value="TAT_signal_bac_arc"/>
</dbReference>
<dbReference type="EMBL" id="QGGV01000004">
    <property type="protein sequence ID" value="PWK56650.1"/>
    <property type="molecule type" value="Genomic_DNA"/>
</dbReference>
<dbReference type="GO" id="GO:0042597">
    <property type="term" value="C:periplasmic space"/>
    <property type="evidence" value="ECO:0007669"/>
    <property type="project" value="UniProtKB-SubCell"/>
</dbReference>
<dbReference type="Proteomes" id="UP000245390">
    <property type="component" value="Unassembled WGS sequence"/>
</dbReference>
<feature type="signal peptide" evidence="4">
    <location>
        <begin position="1"/>
        <end position="33"/>
    </location>
</feature>
<dbReference type="PANTHER" id="PTHR33376:SF5">
    <property type="entry name" value="EXTRACYTOPLASMIC SOLUTE RECEPTOR PROTEIN"/>
    <property type="match status" value="1"/>
</dbReference>